<dbReference type="EMBL" id="CABVHX010000001">
    <property type="protein sequence ID" value="VVN71599.1"/>
    <property type="molecule type" value="Genomic_DNA"/>
</dbReference>
<organism evidence="3 4">
    <name type="scientific">Pseudomonas fluorescens</name>
    <dbReference type="NCBI Taxonomy" id="294"/>
    <lineage>
        <taxon>Bacteria</taxon>
        <taxon>Pseudomonadati</taxon>
        <taxon>Pseudomonadota</taxon>
        <taxon>Gammaproteobacteria</taxon>
        <taxon>Pseudomonadales</taxon>
        <taxon>Pseudomonadaceae</taxon>
        <taxon>Pseudomonas</taxon>
    </lineage>
</organism>
<name>A0A5E7A0I8_PSEFL</name>
<evidence type="ECO:0000313" key="3">
    <source>
        <dbReference type="EMBL" id="VVN71599.1"/>
    </source>
</evidence>
<gene>
    <name evidence="3" type="ORF">PS718_00464</name>
</gene>
<keyword evidence="1" id="KW-1133">Transmembrane helix</keyword>
<feature type="chain" id="PRO_5022974058" evidence="2">
    <location>
        <begin position="23"/>
        <end position="253"/>
    </location>
</feature>
<dbReference type="Proteomes" id="UP000325375">
    <property type="component" value="Unassembled WGS sequence"/>
</dbReference>
<evidence type="ECO:0000256" key="2">
    <source>
        <dbReference type="SAM" id="SignalP"/>
    </source>
</evidence>
<sequence length="253" mass="28008" precursor="true">MNWMLVLILVIACSVCAMLGLAAGVNLNPASTVKYVWDWNAAGSWVSGIGALAAVLVTLWQVRRQQEREKPKLFAQQDCDLDERSFSLTLVSTGLVPATVLGAHLSYDGGRVLLDLSLHLAENTTFPQRLDRGEVMTLLALKNVSFYMLGRKIVEPLASALRSRGEKAAVHGEGINERYFDELNLISSQGATLVIKTAYGVDEFDFSKEAFSALTKYAINDERLQASKQLDHWVREDRKLAKELAAAHADWNQ</sequence>
<reference evidence="3 4" key="1">
    <citation type="submission" date="2019-09" db="EMBL/GenBank/DDBJ databases">
        <authorList>
            <person name="Chandra G."/>
            <person name="Truman W A."/>
        </authorList>
    </citation>
    <scope>NUCLEOTIDE SEQUENCE [LARGE SCALE GENOMIC DNA]</scope>
    <source>
        <strain evidence="3">PS718</strain>
    </source>
</reference>
<accession>A0A5E7A0I8</accession>
<keyword evidence="1" id="KW-0472">Membrane</keyword>
<protein>
    <submittedName>
        <fullName evidence="3">Uncharacterized protein</fullName>
    </submittedName>
</protein>
<feature type="transmembrane region" description="Helical" evidence="1">
    <location>
        <begin position="42"/>
        <end position="62"/>
    </location>
</feature>
<keyword evidence="1" id="KW-0812">Transmembrane</keyword>
<keyword evidence="2" id="KW-0732">Signal</keyword>
<proteinExistence type="predicted"/>
<feature type="signal peptide" evidence="2">
    <location>
        <begin position="1"/>
        <end position="22"/>
    </location>
</feature>
<dbReference type="AlphaFoldDB" id="A0A5E7A0I8"/>
<evidence type="ECO:0000256" key="1">
    <source>
        <dbReference type="SAM" id="Phobius"/>
    </source>
</evidence>
<dbReference type="RefSeq" id="WP_150601502.1">
    <property type="nucleotide sequence ID" value="NZ_CABVHX010000001.1"/>
</dbReference>
<evidence type="ECO:0000313" key="4">
    <source>
        <dbReference type="Proteomes" id="UP000325375"/>
    </source>
</evidence>